<protein>
    <submittedName>
        <fullName evidence="2">Putative metallo-hydrolase YycJ</fullName>
        <ecNumber evidence="2">3.-.-.-</ecNumber>
    </submittedName>
</protein>
<dbReference type="Pfam" id="PF12706">
    <property type="entry name" value="Lactamase_B_2"/>
    <property type="match status" value="1"/>
</dbReference>
<accession>A0A645I7L4</accession>
<gene>
    <name evidence="2" type="primary">yycJ_27</name>
    <name evidence="2" type="ORF">SDC9_194360</name>
</gene>
<sequence length="189" mass="21370">MCRRQPAGAYISSRSMLEQPDQFAKLGIPLQQVFPVEPFEVVSIGPFSLFCFATSHDSAGSVGWFITYEDQNLMVLTDTGLTTVEHKQLAKDANILFLEANYDKRMLETGPYPLYLKRRIDGSHGHLSNEQALYFLKDSGFAGNHIYFIHLSDVNNDPALLEKAARRTIQTPFTVCHKNQWYGPQPEAL</sequence>
<dbReference type="InterPro" id="IPR052533">
    <property type="entry name" value="WalJ/YycJ-like"/>
</dbReference>
<dbReference type="AlphaFoldDB" id="A0A645I7L4"/>
<dbReference type="EC" id="3.-.-.-" evidence="2"/>
<dbReference type="GO" id="GO:0016787">
    <property type="term" value="F:hydrolase activity"/>
    <property type="evidence" value="ECO:0007669"/>
    <property type="project" value="UniProtKB-KW"/>
</dbReference>
<dbReference type="InterPro" id="IPR036866">
    <property type="entry name" value="RibonucZ/Hydroxyglut_hydro"/>
</dbReference>
<organism evidence="2">
    <name type="scientific">bioreactor metagenome</name>
    <dbReference type="NCBI Taxonomy" id="1076179"/>
    <lineage>
        <taxon>unclassified sequences</taxon>
        <taxon>metagenomes</taxon>
        <taxon>ecological metagenomes</taxon>
    </lineage>
</organism>
<dbReference type="SUPFAM" id="SSF56281">
    <property type="entry name" value="Metallo-hydrolase/oxidoreductase"/>
    <property type="match status" value="1"/>
</dbReference>
<dbReference type="InterPro" id="IPR001279">
    <property type="entry name" value="Metallo-B-lactamas"/>
</dbReference>
<dbReference type="PANTHER" id="PTHR47619">
    <property type="entry name" value="METALLO-HYDROLASE YYCJ-RELATED"/>
    <property type="match status" value="1"/>
</dbReference>
<name>A0A645I7L4_9ZZZZ</name>
<dbReference type="PANTHER" id="PTHR47619:SF1">
    <property type="entry name" value="EXODEOXYRIBONUCLEASE WALJ"/>
    <property type="match status" value="1"/>
</dbReference>
<evidence type="ECO:0000259" key="1">
    <source>
        <dbReference type="Pfam" id="PF12706"/>
    </source>
</evidence>
<dbReference type="EMBL" id="VSSQ01107693">
    <property type="protein sequence ID" value="MPN46762.1"/>
    <property type="molecule type" value="Genomic_DNA"/>
</dbReference>
<feature type="domain" description="Metallo-beta-lactamase" evidence="1">
    <location>
        <begin position="27"/>
        <end position="150"/>
    </location>
</feature>
<evidence type="ECO:0000313" key="2">
    <source>
        <dbReference type="EMBL" id="MPN46762.1"/>
    </source>
</evidence>
<keyword evidence="2" id="KW-0378">Hydrolase</keyword>
<proteinExistence type="predicted"/>
<comment type="caution">
    <text evidence="2">The sequence shown here is derived from an EMBL/GenBank/DDBJ whole genome shotgun (WGS) entry which is preliminary data.</text>
</comment>
<dbReference type="Gene3D" id="3.60.15.10">
    <property type="entry name" value="Ribonuclease Z/Hydroxyacylglutathione hydrolase-like"/>
    <property type="match status" value="1"/>
</dbReference>
<reference evidence="2" key="1">
    <citation type="submission" date="2019-08" db="EMBL/GenBank/DDBJ databases">
        <authorList>
            <person name="Kucharzyk K."/>
            <person name="Murdoch R.W."/>
            <person name="Higgins S."/>
            <person name="Loffler F."/>
        </authorList>
    </citation>
    <scope>NUCLEOTIDE SEQUENCE</scope>
</reference>